<dbReference type="AlphaFoldDB" id="A0A2G2V0B1"/>
<sequence>MLKWRYRDTHRPKVEEEILDCLQPNVCLQELHIFSYCGSVFPNWINSSCLYNVVEVTLHNCINYLVLPSLGGLPLLKSLQIIEFTRVGVIDDHFHRSCDSEVYHAFPKLESLIISGMHGLREWSGVVNGDFPCLSLLVIRRCPKLVALEWLSYLCSLENLEISDSEEISSLGKEKLPSSLEYLSITECPKLKEKLDASDLFQIDHVPFILIGLVKISVKDEEDRGLSQS</sequence>
<dbReference type="Pfam" id="PF25019">
    <property type="entry name" value="LRR_R13L1-DRL21"/>
    <property type="match status" value="1"/>
</dbReference>
<proteinExistence type="predicted"/>
<protein>
    <recommendedName>
        <fullName evidence="1">R13L1/DRL21-like LRR repeat region domain-containing protein</fullName>
    </recommendedName>
</protein>
<evidence type="ECO:0000313" key="2">
    <source>
        <dbReference type="EMBL" id="PHT26412.1"/>
    </source>
</evidence>
<reference evidence="2 3" key="1">
    <citation type="journal article" date="2017" name="Genome Biol.">
        <title>New reference genome sequences of hot pepper reveal the massive evolution of plant disease-resistance genes by retroduplication.</title>
        <authorList>
            <person name="Kim S."/>
            <person name="Park J."/>
            <person name="Yeom S.I."/>
            <person name="Kim Y.M."/>
            <person name="Seo E."/>
            <person name="Kim K.T."/>
            <person name="Kim M.S."/>
            <person name="Lee J.M."/>
            <person name="Cheong K."/>
            <person name="Shin H.S."/>
            <person name="Kim S.B."/>
            <person name="Han K."/>
            <person name="Lee J."/>
            <person name="Park M."/>
            <person name="Lee H.A."/>
            <person name="Lee H.Y."/>
            <person name="Lee Y."/>
            <person name="Oh S."/>
            <person name="Lee J.H."/>
            <person name="Choi E."/>
            <person name="Choi E."/>
            <person name="Lee S.E."/>
            <person name="Jeon J."/>
            <person name="Kim H."/>
            <person name="Choi G."/>
            <person name="Song H."/>
            <person name="Lee J."/>
            <person name="Lee S.C."/>
            <person name="Kwon J.K."/>
            <person name="Lee H.Y."/>
            <person name="Koo N."/>
            <person name="Hong Y."/>
            <person name="Kim R.W."/>
            <person name="Kang W.H."/>
            <person name="Huh J.H."/>
            <person name="Kang B.C."/>
            <person name="Yang T.J."/>
            <person name="Lee Y.H."/>
            <person name="Bennetzen J.L."/>
            <person name="Choi D."/>
        </authorList>
    </citation>
    <scope>NUCLEOTIDE SEQUENCE [LARGE SCALE GENOMIC DNA]</scope>
    <source>
        <strain evidence="3">cv. PBC81</strain>
    </source>
</reference>
<dbReference type="Proteomes" id="UP000224567">
    <property type="component" value="Unassembled WGS sequence"/>
</dbReference>
<evidence type="ECO:0000259" key="1">
    <source>
        <dbReference type="Pfam" id="PF25019"/>
    </source>
</evidence>
<reference evidence="3" key="2">
    <citation type="journal article" date="2017" name="J. Anim. Genet.">
        <title>Multiple reference genome sequences of hot pepper reveal the massive evolution of plant disease resistance genes by retroduplication.</title>
        <authorList>
            <person name="Kim S."/>
            <person name="Park J."/>
            <person name="Yeom S.-I."/>
            <person name="Kim Y.-M."/>
            <person name="Seo E."/>
            <person name="Kim K.-T."/>
            <person name="Kim M.-S."/>
            <person name="Lee J.M."/>
            <person name="Cheong K."/>
            <person name="Shin H.-S."/>
            <person name="Kim S.-B."/>
            <person name="Han K."/>
            <person name="Lee J."/>
            <person name="Park M."/>
            <person name="Lee H.-A."/>
            <person name="Lee H.-Y."/>
            <person name="Lee Y."/>
            <person name="Oh S."/>
            <person name="Lee J.H."/>
            <person name="Choi E."/>
            <person name="Choi E."/>
            <person name="Lee S.E."/>
            <person name="Jeon J."/>
            <person name="Kim H."/>
            <person name="Choi G."/>
            <person name="Song H."/>
            <person name="Lee J."/>
            <person name="Lee S.-C."/>
            <person name="Kwon J.-K."/>
            <person name="Lee H.-Y."/>
            <person name="Koo N."/>
            <person name="Hong Y."/>
            <person name="Kim R.W."/>
            <person name="Kang W.-H."/>
            <person name="Huh J.H."/>
            <person name="Kang B.-C."/>
            <person name="Yang T.-J."/>
            <person name="Lee Y.-H."/>
            <person name="Bennetzen J.L."/>
            <person name="Choi D."/>
        </authorList>
    </citation>
    <scope>NUCLEOTIDE SEQUENCE [LARGE SCALE GENOMIC DNA]</scope>
    <source>
        <strain evidence="3">cv. PBC81</strain>
    </source>
</reference>
<dbReference type="OrthoDB" id="1288111at2759"/>
<dbReference type="EMBL" id="MLFT02000812">
    <property type="protein sequence ID" value="PHT26412.1"/>
    <property type="molecule type" value="Genomic_DNA"/>
</dbReference>
<gene>
    <name evidence="2" type="ORF">CQW23_33979</name>
</gene>
<accession>A0A2G2V0B1</accession>
<name>A0A2G2V0B1_CAPBA</name>
<dbReference type="InterPro" id="IPR032675">
    <property type="entry name" value="LRR_dom_sf"/>
</dbReference>
<comment type="caution">
    <text evidence="2">The sequence shown here is derived from an EMBL/GenBank/DDBJ whole genome shotgun (WGS) entry which is preliminary data.</text>
</comment>
<dbReference type="InterPro" id="IPR056789">
    <property type="entry name" value="LRR_R13L1-DRL21"/>
</dbReference>
<evidence type="ECO:0000313" key="3">
    <source>
        <dbReference type="Proteomes" id="UP000224567"/>
    </source>
</evidence>
<dbReference type="Gene3D" id="3.80.10.10">
    <property type="entry name" value="Ribonuclease Inhibitor"/>
    <property type="match status" value="2"/>
</dbReference>
<dbReference type="PANTHER" id="PTHR47186">
    <property type="entry name" value="LEUCINE-RICH REPEAT-CONTAINING PROTEIN 57"/>
    <property type="match status" value="1"/>
</dbReference>
<keyword evidence="3" id="KW-1185">Reference proteome</keyword>
<dbReference type="STRING" id="33114.A0A2G2V0B1"/>
<dbReference type="PANTHER" id="PTHR47186:SF24">
    <property type="entry name" value="DISEASE RESISTANCE RPP13-LIKE PROTEIN 1"/>
    <property type="match status" value="1"/>
</dbReference>
<organism evidence="2 3">
    <name type="scientific">Capsicum baccatum</name>
    <name type="common">Peruvian pepper</name>
    <dbReference type="NCBI Taxonomy" id="33114"/>
    <lineage>
        <taxon>Eukaryota</taxon>
        <taxon>Viridiplantae</taxon>
        <taxon>Streptophyta</taxon>
        <taxon>Embryophyta</taxon>
        <taxon>Tracheophyta</taxon>
        <taxon>Spermatophyta</taxon>
        <taxon>Magnoliopsida</taxon>
        <taxon>eudicotyledons</taxon>
        <taxon>Gunneridae</taxon>
        <taxon>Pentapetalae</taxon>
        <taxon>asterids</taxon>
        <taxon>lamiids</taxon>
        <taxon>Solanales</taxon>
        <taxon>Solanaceae</taxon>
        <taxon>Solanoideae</taxon>
        <taxon>Capsiceae</taxon>
        <taxon>Capsicum</taxon>
    </lineage>
</organism>
<feature type="domain" description="R13L1/DRL21-like LRR repeat region" evidence="1">
    <location>
        <begin position="2"/>
        <end position="83"/>
    </location>
</feature>
<dbReference type="SUPFAM" id="SSF52058">
    <property type="entry name" value="L domain-like"/>
    <property type="match status" value="1"/>
</dbReference>